<comment type="caution">
    <text evidence="2">The sequence shown here is derived from an EMBL/GenBank/DDBJ whole genome shotgun (WGS) entry which is preliminary data.</text>
</comment>
<dbReference type="AlphaFoldDB" id="A0A4U0T8P2"/>
<accession>A0A4U0T8P2</accession>
<dbReference type="InterPro" id="IPR018958">
    <property type="entry name" value="Knr4/Smi1-like_dom"/>
</dbReference>
<dbReference type="Pfam" id="PF09346">
    <property type="entry name" value="SMI1_KNR4"/>
    <property type="match status" value="1"/>
</dbReference>
<dbReference type="SMART" id="SM00860">
    <property type="entry name" value="SMI1_KNR4"/>
    <property type="match status" value="1"/>
</dbReference>
<dbReference type="RefSeq" id="WP_136723658.1">
    <property type="nucleotide sequence ID" value="NZ_SUMC01000009.1"/>
</dbReference>
<evidence type="ECO:0000313" key="3">
    <source>
        <dbReference type="Proteomes" id="UP000305778"/>
    </source>
</evidence>
<organism evidence="2 3">
    <name type="scientific">Actinacidiphila oryziradicis</name>
    <dbReference type="NCBI Taxonomy" id="2571141"/>
    <lineage>
        <taxon>Bacteria</taxon>
        <taxon>Bacillati</taxon>
        <taxon>Actinomycetota</taxon>
        <taxon>Actinomycetes</taxon>
        <taxon>Kitasatosporales</taxon>
        <taxon>Streptomycetaceae</taxon>
        <taxon>Actinacidiphila</taxon>
    </lineage>
</organism>
<dbReference type="InterPro" id="IPR037883">
    <property type="entry name" value="Knr4/Smi1-like_sf"/>
</dbReference>
<proteinExistence type="predicted"/>
<feature type="domain" description="Knr4/Smi1-like" evidence="1">
    <location>
        <begin position="24"/>
        <end position="151"/>
    </location>
</feature>
<name>A0A4U0T8P2_9ACTN</name>
<protein>
    <submittedName>
        <fullName evidence="2">SMI1/KNR4 family protein</fullName>
    </submittedName>
</protein>
<dbReference type="SUPFAM" id="SSF160631">
    <property type="entry name" value="SMI1/KNR4-like"/>
    <property type="match status" value="1"/>
</dbReference>
<evidence type="ECO:0000313" key="2">
    <source>
        <dbReference type="EMBL" id="TKA11245.1"/>
    </source>
</evidence>
<gene>
    <name evidence="2" type="ORF">FCI23_12930</name>
</gene>
<dbReference type="Proteomes" id="UP000305778">
    <property type="component" value="Unassembled WGS sequence"/>
</dbReference>
<evidence type="ECO:0000259" key="1">
    <source>
        <dbReference type="SMART" id="SM00860"/>
    </source>
</evidence>
<sequence length="232" mass="24962">MTDDDLIRRVRARAEDEAPTLPVCASPQSLAEAEELLGFALPPLLARLYSEVAGGGFGPDYKLLPLIGEGRTAVTVYRTERTRSQTDPVPHWPHGVLPILDWGCAMYAAVDCLQPAAPVLLFEPNAIKDWPDAWFQDSPSLAGWLTAWLSGTRRSSSVAPNWASCSSSTRSNGRSASRRSYWAARSAVARRAASAATSGQRVRSERIVARSACPGARTVCHSGGRGSRSNSP</sequence>
<dbReference type="EMBL" id="SUMC01000009">
    <property type="protein sequence ID" value="TKA11245.1"/>
    <property type="molecule type" value="Genomic_DNA"/>
</dbReference>
<dbReference type="OrthoDB" id="159453at2"/>
<reference evidence="2 3" key="1">
    <citation type="submission" date="2019-04" db="EMBL/GenBank/DDBJ databases">
        <title>Streptomyces oryziradicis sp. nov., a novel actinomycete isolated from rhizosphere soil of rice (Oryza sativa L.).</title>
        <authorList>
            <person name="Li C."/>
        </authorList>
    </citation>
    <scope>NUCLEOTIDE SEQUENCE [LARGE SCALE GENOMIC DNA]</scope>
    <source>
        <strain evidence="2 3">NEAU-C40</strain>
    </source>
</reference>
<keyword evidence="3" id="KW-1185">Reference proteome</keyword>